<keyword evidence="2" id="KW-0238">DNA-binding</keyword>
<proteinExistence type="predicted"/>
<dbReference type="RefSeq" id="WP_338450009.1">
    <property type="nucleotide sequence ID" value="NZ_CP137640.1"/>
</dbReference>
<dbReference type="InterPro" id="IPR029016">
    <property type="entry name" value="GAF-like_dom_sf"/>
</dbReference>
<evidence type="ECO:0000256" key="2">
    <source>
        <dbReference type="ARBA" id="ARBA00023125"/>
    </source>
</evidence>
<accession>A0ABZ2CJ01</accession>
<protein>
    <submittedName>
        <fullName evidence="6">IclR family transcriptional regulator</fullName>
    </submittedName>
</protein>
<evidence type="ECO:0000259" key="4">
    <source>
        <dbReference type="PROSITE" id="PS51077"/>
    </source>
</evidence>
<dbReference type="InterPro" id="IPR036388">
    <property type="entry name" value="WH-like_DNA-bd_sf"/>
</dbReference>
<evidence type="ECO:0000259" key="5">
    <source>
        <dbReference type="PROSITE" id="PS51078"/>
    </source>
</evidence>
<dbReference type="InterPro" id="IPR036390">
    <property type="entry name" value="WH_DNA-bd_sf"/>
</dbReference>
<keyword evidence="1" id="KW-0805">Transcription regulation</keyword>
<evidence type="ECO:0000313" key="7">
    <source>
        <dbReference type="Proteomes" id="UP001357223"/>
    </source>
</evidence>
<dbReference type="InterPro" id="IPR014757">
    <property type="entry name" value="Tscrpt_reg_IclR_C"/>
</dbReference>
<sequence>MGSNEKSSVSSMVNALKLLDLFTMDEPEWTLTDLADELDVGVSTVYRLTNTLMHEGFIVRDPLTKSFRLASSLLELGHYVLTSFDIYEISPPILEKLVQDTGETVHLSILEGNQSIYLQMFECSNYVNVRTHVGKKHPAHCTSTGQVILAYQSEAEIDRVIAQGLPLYSPKSSTITDPILFKERLALIKKQGYTFNKDEMNVGVTAIAAPVKSPSGKVEFAVSIAGLSSRINTNNAPMLIKLVTKAADELSKKLTFGVN</sequence>
<dbReference type="PROSITE" id="PS51078">
    <property type="entry name" value="ICLR_ED"/>
    <property type="match status" value="1"/>
</dbReference>
<organism evidence="6 7">
    <name type="scientific">Niallia oryzisoli</name>
    <dbReference type="NCBI Taxonomy" id="1737571"/>
    <lineage>
        <taxon>Bacteria</taxon>
        <taxon>Bacillati</taxon>
        <taxon>Bacillota</taxon>
        <taxon>Bacilli</taxon>
        <taxon>Bacillales</taxon>
        <taxon>Bacillaceae</taxon>
        <taxon>Niallia</taxon>
    </lineage>
</organism>
<keyword evidence="3" id="KW-0804">Transcription</keyword>
<keyword evidence="7" id="KW-1185">Reference proteome</keyword>
<dbReference type="Gene3D" id="1.10.10.10">
    <property type="entry name" value="Winged helix-like DNA-binding domain superfamily/Winged helix DNA-binding domain"/>
    <property type="match status" value="1"/>
</dbReference>
<dbReference type="InterPro" id="IPR050707">
    <property type="entry name" value="HTH_MetabolicPath_Reg"/>
</dbReference>
<dbReference type="PANTHER" id="PTHR30136">
    <property type="entry name" value="HELIX-TURN-HELIX TRANSCRIPTIONAL REGULATOR, ICLR FAMILY"/>
    <property type="match status" value="1"/>
</dbReference>
<dbReference type="Pfam" id="PF09339">
    <property type="entry name" value="HTH_IclR"/>
    <property type="match status" value="1"/>
</dbReference>
<evidence type="ECO:0000313" key="6">
    <source>
        <dbReference type="EMBL" id="WVX81079.1"/>
    </source>
</evidence>
<feature type="domain" description="HTH iclR-type" evidence="4">
    <location>
        <begin position="9"/>
        <end position="71"/>
    </location>
</feature>
<dbReference type="SUPFAM" id="SSF46785">
    <property type="entry name" value="Winged helix' DNA-binding domain"/>
    <property type="match status" value="1"/>
</dbReference>
<dbReference type="Proteomes" id="UP001357223">
    <property type="component" value="Chromosome"/>
</dbReference>
<dbReference type="SMART" id="SM00346">
    <property type="entry name" value="HTH_ICLR"/>
    <property type="match status" value="1"/>
</dbReference>
<name>A0ABZ2CJ01_9BACI</name>
<evidence type="ECO:0000256" key="3">
    <source>
        <dbReference type="ARBA" id="ARBA00023163"/>
    </source>
</evidence>
<gene>
    <name evidence="6" type="ORF">R4Z09_28370</name>
</gene>
<dbReference type="Gene3D" id="3.30.450.40">
    <property type="match status" value="1"/>
</dbReference>
<feature type="domain" description="IclR-ED" evidence="5">
    <location>
        <begin position="72"/>
        <end position="256"/>
    </location>
</feature>
<dbReference type="EMBL" id="CP137640">
    <property type="protein sequence ID" value="WVX81079.1"/>
    <property type="molecule type" value="Genomic_DNA"/>
</dbReference>
<dbReference type="PANTHER" id="PTHR30136:SF35">
    <property type="entry name" value="HTH-TYPE TRANSCRIPTIONAL REGULATOR RV1719"/>
    <property type="match status" value="1"/>
</dbReference>
<dbReference type="SUPFAM" id="SSF55781">
    <property type="entry name" value="GAF domain-like"/>
    <property type="match status" value="1"/>
</dbReference>
<dbReference type="PROSITE" id="PS51077">
    <property type="entry name" value="HTH_ICLR"/>
    <property type="match status" value="1"/>
</dbReference>
<reference evidence="6 7" key="1">
    <citation type="submission" date="2023-10" db="EMBL/GenBank/DDBJ databases">
        <title>Niallia locisalis sp.nov. isolated from a salt pond sample.</title>
        <authorList>
            <person name="Li X.-J."/>
            <person name="Dong L."/>
        </authorList>
    </citation>
    <scope>NUCLEOTIDE SEQUENCE [LARGE SCALE GENOMIC DNA]</scope>
    <source>
        <strain evidence="6 7">DSM 29761</strain>
    </source>
</reference>
<evidence type="ECO:0000256" key="1">
    <source>
        <dbReference type="ARBA" id="ARBA00023015"/>
    </source>
</evidence>
<dbReference type="Pfam" id="PF01614">
    <property type="entry name" value="IclR_C"/>
    <property type="match status" value="1"/>
</dbReference>
<dbReference type="InterPro" id="IPR005471">
    <property type="entry name" value="Tscrpt_reg_IclR_N"/>
</dbReference>